<dbReference type="PANTHER" id="PTHR46558">
    <property type="entry name" value="TRACRIPTIONAL REGULATORY PROTEIN-RELATED-RELATED"/>
    <property type="match status" value="1"/>
</dbReference>
<comment type="caution">
    <text evidence="3">The sequence shown here is derived from an EMBL/GenBank/DDBJ whole genome shotgun (WGS) entry which is preliminary data.</text>
</comment>
<gene>
    <name evidence="3" type="ORF">Dcar01_03566</name>
</gene>
<keyword evidence="4" id="KW-1185">Reference proteome</keyword>
<sequence length="79" mass="8826">MESTFGRRLRELREQRELSQYDVAEAILGRRDRAGEVSRWESGKNEPSHANLVKIARFFDCSIDRLLGVACSSGQAGAA</sequence>
<feature type="domain" description="HTH cro/C1-type" evidence="2">
    <location>
        <begin position="9"/>
        <end position="66"/>
    </location>
</feature>
<dbReference type="CDD" id="cd00093">
    <property type="entry name" value="HTH_XRE"/>
    <property type="match status" value="1"/>
</dbReference>
<dbReference type="SMART" id="SM00530">
    <property type="entry name" value="HTH_XRE"/>
    <property type="match status" value="1"/>
</dbReference>
<protein>
    <recommendedName>
        <fullName evidence="2">HTH cro/C1-type domain-containing protein</fullName>
    </recommendedName>
</protein>
<dbReference type="InterPro" id="IPR010982">
    <property type="entry name" value="Lambda_DNA-bd_dom_sf"/>
</dbReference>
<evidence type="ECO:0000313" key="4">
    <source>
        <dbReference type="Proteomes" id="UP001401887"/>
    </source>
</evidence>
<evidence type="ECO:0000313" key="3">
    <source>
        <dbReference type="EMBL" id="GAA5514805.1"/>
    </source>
</evidence>
<organism evidence="3 4">
    <name type="scientific">Deinococcus carri</name>
    <dbReference type="NCBI Taxonomy" id="1211323"/>
    <lineage>
        <taxon>Bacteria</taxon>
        <taxon>Thermotogati</taxon>
        <taxon>Deinococcota</taxon>
        <taxon>Deinococci</taxon>
        <taxon>Deinococcales</taxon>
        <taxon>Deinococcaceae</taxon>
        <taxon>Deinococcus</taxon>
    </lineage>
</organism>
<dbReference type="PROSITE" id="PS50943">
    <property type="entry name" value="HTH_CROC1"/>
    <property type="match status" value="1"/>
</dbReference>
<evidence type="ECO:0000256" key="1">
    <source>
        <dbReference type="ARBA" id="ARBA00023125"/>
    </source>
</evidence>
<reference evidence="3 4" key="1">
    <citation type="submission" date="2024-02" db="EMBL/GenBank/DDBJ databases">
        <title>Deinococcus carri NBRC 110142.</title>
        <authorList>
            <person name="Ichikawa N."/>
            <person name="Katano-Makiyama Y."/>
            <person name="Hidaka K."/>
        </authorList>
    </citation>
    <scope>NUCLEOTIDE SEQUENCE [LARGE SCALE GENOMIC DNA]</scope>
    <source>
        <strain evidence="3 4">NBRC 110142</strain>
    </source>
</reference>
<dbReference type="Proteomes" id="UP001401887">
    <property type="component" value="Unassembled WGS sequence"/>
</dbReference>
<dbReference type="SUPFAM" id="SSF47413">
    <property type="entry name" value="lambda repressor-like DNA-binding domains"/>
    <property type="match status" value="1"/>
</dbReference>
<dbReference type="Gene3D" id="1.10.260.40">
    <property type="entry name" value="lambda repressor-like DNA-binding domains"/>
    <property type="match status" value="1"/>
</dbReference>
<dbReference type="InterPro" id="IPR001387">
    <property type="entry name" value="Cro/C1-type_HTH"/>
</dbReference>
<dbReference type="Pfam" id="PF12844">
    <property type="entry name" value="HTH_19"/>
    <property type="match status" value="1"/>
</dbReference>
<dbReference type="RefSeq" id="WP_345467953.1">
    <property type="nucleotide sequence ID" value="NZ_BAABRP010000024.1"/>
</dbReference>
<evidence type="ECO:0000259" key="2">
    <source>
        <dbReference type="PROSITE" id="PS50943"/>
    </source>
</evidence>
<proteinExistence type="predicted"/>
<name>A0ABP9WEB3_9DEIO</name>
<dbReference type="EMBL" id="BAABRP010000024">
    <property type="protein sequence ID" value="GAA5514805.1"/>
    <property type="molecule type" value="Genomic_DNA"/>
</dbReference>
<keyword evidence="1" id="KW-0238">DNA-binding</keyword>
<dbReference type="PANTHER" id="PTHR46558:SF11">
    <property type="entry name" value="HTH-TYPE TRANSCRIPTIONAL REGULATOR XRE"/>
    <property type="match status" value="1"/>
</dbReference>
<accession>A0ABP9WEB3</accession>